<gene>
    <name evidence="1" type="ORF">PYTT13_12670</name>
</gene>
<accession>A0A2D2C230</accession>
<dbReference type="AlphaFoldDB" id="A0A2D2C230"/>
<dbReference type="Proteomes" id="UP000229314">
    <property type="component" value="Chromosome"/>
</dbReference>
<reference evidence="1 2" key="1">
    <citation type="submission" date="2017-10" db="EMBL/GenBank/DDBJ databases">
        <title>Complete genome sequence of Paracoccus yeei TT13 isolated from human skin.</title>
        <authorList>
            <person name="Lee K."/>
            <person name="Lim J.Y."/>
            <person name="Hwang I."/>
        </authorList>
    </citation>
    <scope>NUCLEOTIDE SEQUENCE [LARGE SCALE GENOMIC DNA]</scope>
    <source>
        <strain evidence="1 2">TT13</strain>
    </source>
</reference>
<evidence type="ECO:0000313" key="1">
    <source>
        <dbReference type="EMBL" id="ATQ56562.1"/>
    </source>
</evidence>
<sequence>MPRSISVSPGVTAPEILLGGVGLHARYPSTWDVSIYPTATLGSSFTGITLPEPTSVGDLARRDIAERLGVEESELQMSATCLASGGNRLKTMMDYQGAYAIELVAEVMTQAALDVLLGAPIFASVDVSWAGPIQHNIPITVTATYSSGPAETMTLTLGSDPRILTEGDVATLHLIAIFDDVWRLIATRTL</sequence>
<dbReference type="EMBL" id="CP024422">
    <property type="protein sequence ID" value="ATQ56562.1"/>
    <property type="molecule type" value="Genomic_DNA"/>
</dbReference>
<organism evidence="1 2">
    <name type="scientific">Paracoccus yeei</name>
    <dbReference type="NCBI Taxonomy" id="147645"/>
    <lineage>
        <taxon>Bacteria</taxon>
        <taxon>Pseudomonadati</taxon>
        <taxon>Pseudomonadota</taxon>
        <taxon>Alphaproteobacteria</taxon>
        <taxon>Rhodobacterales</taxon>
        <taxon>Paracoccaceae</taxon>
        <taxon>Paracoccus</taxon>
    </lineage>
</organism>
<name>A0A2D2C230_9RHOB</name>
<evidence type="ECO:0000313" key="2">
    <source>
        <dbReference type="Proteomes" id="UP000229314"/>
    </source>
</evidence>
<proteinExistence type="predicted"/>
<protein>
    <submittedName>
        <fullName evidence="1">Uncharacterized protein</fullName>
    </submittedName>
</protein>